<dbReference type="Pfam" id="PF00383">
    <property type="entry name" value="dCMP_cyt_deam_1"/>
    <property type="match status" value="1"/>
</dbReference>
<dbReference type="InterPro" id="IPR016193">
    <property type="entry name" value="Cytidine_deaminase-like"/>
</dbReference>
<protein>
    <submittedName>
        <fullName evidence="2">Nucleoside deaminase</fullName>
    </submittedName>
</protein>
<comment type="caution">
    <text evidence="2">The sequence shown here is derived from an EMBL/GenBank/DDBJ whole genome shotgun (WGS) entry which is preliminary data.</text>
</comment>
<dbReference type="InterPro" id="IPR002125">
    <property type="entry name" value="CMP_dCMP_dom"/>
</dbReference>
<dbReference type="CDD" id="cd01285">
    <property type="entry name" value="nucleoside_deaminase"/>
    <property type="match status" value="1"/>
</dbReference>
<feature type="domain" description="CMP/dCMP-type deaminase" evidence="1">
    <location>
        <begin position="12"/>
        <end position="128"/>
    </location>
</feature>
<dbReference type="PANTHER" id="PTHR11079:SF190">
    <property type="entry name" value="CYTOSINE DEAMINASE"/>
    <property type="match status" value="1"/>
</dbReference>
<dbReference type="Gene3D" id="3.40.140.10">
    <property type="entry name" value="Cytidine Deaminase, domain 2"/>
    <property type="match status" value="1"/>
</dbReference>
<dbReference type="SUPFAM" id="SSF53927">
    <property type="entry name" value="Cytidine deaminase-like"/>
    <property type="match status" value="1"/>
</dbReference>
<gene>
    <name evidence="2" type="ORF">RIF23_12115</name>
</gene>
<organism evidence="2 3">
    <name type="scientific">Lipingzhangella rawalii</name>
    <dbReference type="NCBI Taxonomy" id="2055835"/>
    <lineage>
        <taxon>Bacteria</taxon>
        <taxon>Bacillati</taxon>
        <taxon>Actinomycetota</taxon>
        <taxon>Actinomycetes</taxon>
        <taxon>Streptosporangiales</taxon>
        <taxon>Nocardiopsidaceae</taxon>
        <taxon>Lipingzhangella</taxon>
    </lineage>
</organism>
<dbReference type="PROSITE" id="PS51747">
    <property type="entry name" value="CYT_DCMP_DEAMINASES_2"/>
    <property type="match status" value="1"/>
</dbReference>
<name>A0ABU2H865_9ACTN</name>
<evidence type="ECO:0000313" key="2">
    <source>
        <dbReference type="EMBL" id="MDS1271044.1"/>
    </source>
</evidence>
<dbReference type="Proteomes" id="UP001250214">
    <property type="component" value="Unassembled WGS sequence"/>
</dbReference>
<evidence type="ECO:0000313" key="3">
    <source>
        <dbReference type="Proteomes" id="UP001250214"/>
    </source>
</evidence>
<accession>A0ABU2H865</accession>
<dbReference type="EMBL" id="JAVLVT010000005">
    <property type="protein sequence ID" value="MDS1271044.1"/>
    <property type="molecule type" value="Genomic_DNA"/>
</dbReference>
<sequence>MPDVAPTPESTARYRPWLQVALAEAKASLDSGGIPIGAALVAADGTVLGRGHNRRVQDDDPSVHGETAAFRNAGRQRTYAGTTMVTTLAPCWYCSGLVRQFGIPRVVIGEARTFHGAHHWLAAHGVEIVLLDDPACVQLMSDFVTANPDLWFEDIGAEDAEPSQQPE</sequence>
<reference evidence="3" key="1">
    <citation type="submission" date="2023-07" db="EMBL/GenBank/DDBJ databases">
        <title>Novel species in the genus Lipingzhangella isolated from Sambhar Salt Lake.</title>
        <authorList>
            <person name="Jiya N."/>
            <person name="Kajale S."/>
            <person name="Sharma A."/>
        </authorList>
    </citation>
    <scope>NUCLEOTIDE SEQUENCE [LARGE SCALE GENOMIC DNA]</scope>
    <source>
        <strain evidence="3">LS1_29</strain>
    </source>
</reference>
<dbReference type="PANTHER" id="PTHR11079">
    <property type="entry name" value="CYTOSINE DEAMINASE FAMILY MEMBER"/>
    <property type="match status" value="1"/>
</dbReference>
<evidence type="ECO:0000259" key="1">
    <source>
        <dbReference type="PROSITE" id="PS51747"/>
    </source>
</evidence>
<keyword evidence="3" id="KW-1185">Reference proteome</keyword>
<dbReference type="RefSeq" id="WP_310912595.1">
    <property type="nucleotide sequence ID" value="NZ_JAVLVT010000005.1"/>
</dbReference>
<proteinExistence type="predicted"/>